<dbReference type="GO" id="GO:0004400">
    <property type="term" value="F:histidinol-phosphate transaminase activity"/>
    <property type="evidence" value="ECO:0007669"/>
    <property type="project" value="UniProtKB-EC"/>
</dbReference>
<evidence type="ECO:0000313" key="3">
    <source>
        <dbReference type="EMBL" id="MDG3007854.1"/>
    </source>
</evidence>
<dbReference type="EC" id="2.6.1.-" evidence="1"/>
<dbReference type="EMBL" id="JARRAG010000002">
    <property type="protein sequence ID" value="MDG3007854.1"/>
    <property type="molecule type" value="Genomic_DNA"/>
</dbReference>
<protein>
    <recommendedName>
        <fullName evidence="1">Aminotransferase</fullName>
        <ecNumber evidence="1">2.6.1.-</ecNumber>
    </recommendedName>
</protein>
<evidence type="ECO:0000256" key="1">
    <source>
        <dbReference type="RuleBase" id="RU000481"/>
    </source>
</evidence>
<keyword evidence="1 3" id="KW-0808">Transferase</keyword>
<dbReference type="InterPro" id="IPR015424">
    <property type="entry name" value="PyrdxlP-dep_Trfase"/>
</dbReference>
<proteinExistence type="inferred from homology"/>
<dbReference type="PANTHER" id="PTHR42885">
    <property type="entry name" value="HISTIDINOL-PHOSPHATE AMINOTRANSFERASE-RELATED"/>
    <property type="match status" value="1"/>
</dbReference>
<comment type="caution">
    <text evidence="3">The sequence shown here is derived from an EMBL/GenBank/DDBJ whole genome shotgun (WGS) entry which is preliminary data.</text>
</comment>
<dbReference type="Pfam" id="PF00155">
    <property type="entry name" value="Aminotran_1_2"/>
    <property type="match status" value="1"/>
</dbReference>
<comment type="cofactor">
    <cofactor evidence="1">
        <name>pyridoxal 5'-phosphate</name>
        <dbReference type="ChEBI" id="CHEBI:597326"/>
    </cofactor>
</comment>
<evidence type="ECO:0000313" key="4">
    <source>
        <dbReference type="Proteomes" id="UP001216907"/>
    </source>
</evidence>
<dbReference type="Gene3D" id="3.40.640.10">
    <property type="entry name" value="Type I PLP-dependent aspartate aminotransferase-like (Major domain)"/>
    <property type="match status" value="1"/>
</dbReference>
<feature type="domain" description="Aminotransferase class I/classII large" evidence="2">
    <location>
        <begin position="120"/>
        <end position="418"/>
    </location>
</feature>
<keyword evidence="4" id="KW-1185">Reference proteome</keyword>
<dbReference type="RefSeq" id="WP_277864126.1">
    <property type="nucleotide sequence ID" value="NZ_JARRAG010000002.1"/>
</dbReference>
<comment type="similarity">
    <text evidence="1">Belongs to the class-I pyridoxal-phosphate-dependent aminotransferase family.</text>
</comment>
<dbReference type="InterPro" id="IPR004839">
    <property type="entry name" value="Aminotransferase_I/II_large"/>
</dbReference>
<gene>
    <name evidence="3" type="ORF">PZE19_29165</name>
</gene>
<dbReference type="SUPFAM" id="SSF53383">
    <property type="entry name" value="PLP-dependent transferases"/>
    <property type="match status" value="1"/>
</dbReference>
<accession>A0ABT6FJY0</accession>
<evidence type="ECO:0000259" key="2">
    <source>
        <dbReference type="Pfam" id="PF00155"/>
    </source>
</evidence>
<dbReference type="InterPro" id="IPR015422">
    <property type="entry name" value="PyrdxlP-dep_Trfase_small"/>
</dbReference>
<keyword evidence="1 3" id="KW-0032">Aminotransferase</keyword>
<dbReference type="InterPro" id="IPR015421">
    <property type="entry name" value="PyrdxlP-dep_Trfase_major"/>
</dbReference>
<reference evidence="3 4" key="1">
    <citation type="submission" date="2023-03" db="EMBL/GenBank/DDBJ databases">
        <title>Paludisphaera mucosa sp. nov. a novel planctomycete from northern fen.</title>
        <authorList>
            <person name="Ivanova A."/>
        </authorList>
    </citation>
    <scope>NUCLEOTIDE SEQUENCE [LARGE SCALE GENOMIC DNA]</scope>
    <source>
        <strain evidence="3 4">Pla2</strain>
    </source>
</reference>
<dbReference type="PROSITE" id="PS00105">
    <property type="entry name" value="AA_TRANSFER_CLASS_1"/>
    <property type="match status" value="1"/>
</dbReference>
<dbReference type="Proteomes" id="UP001216907">
    <property type="component" value="Unassembled WGS sequence"/>
</dbReference>
<organism evidence="3 4">
    <name type="scientific">Paludisphaera mucosa</name>
    <dbReference type="NCBI Taxonomy" id="3030827"/>
    <lineage>
        <taxon>Bacteria</taxon>
        <taxon>Pseudomonadati</taxon>
        <taxon>Planctomycetota</taxon>
        <taxon>Planctomycetia</taxon>
        <taxon>Isosphaerales</taxon>
        <taxon>Isosphaeraceae</taxon>
        <taxon>Paludisphaera</taxon>
    </lineage>
</organism>
<sequence length="425" mass="48727">MIGQTPDRLKTRRPRPFDLGVSARWLEAHVRPVIRRGPLSPRESALADRIKHLKKEAGSHSPSAPTILKLIPELRMRVDACFLSNPYATELFLDNLYREVIRPGKLRKLLEFYPSQNRVIADKLANGLGLATDRLFIGNGAIEIIQAILHRFTGGKILVNLPTFSPYHEFVRPDTEVVYNVLRKEDDFRLDLGEYIQTVRRERPDTIVLINPNNPDGGYIPYAKLVALLEELADVPNILVDESFIHFACEGDGFAFRSLTREIDRFPNVMVVKSMSKDFGVAGIRAGYAVMAPDRVKALLDNGYLWNSSGLAEYFFDLYSRPEFQADYERKRVHYVRHSRRFFKALTTLPGVHVYPTHANFALVELRRDDMTAEDLVCRLLVRRGIYTRACDDKKGLEPGRFIRVASRTRSENRYILRGLKEALR</sequence>
<name>A0ABT6FJY0_9BACT</name>
<dbReference type="CDD" id="cd00609">
    <property type="entry name" value="AAT_like"/>
    <property type="match status" value="1"/>
</dbReference>
<dbReference type="Gene3D" id="3.90.1150.10">
    <property type="entry name" value="Aspartate Aminotransferase, domain 1"/>
    <property type="match status" value="1"/>
</dbReference>
<dbReference type="InterPro" id="IPR004838">
    <property type="entry name" value="NHTrfase_class1_PyrdxlP-BS"/>
</dbReference>